<dbReference type="Pfam" id="PF13392">
    <property type="entry name" value="HNH_3"/>
    <property type="match status" value="1"/>
</dbReference>
<feature type="region of interest" description="Disordered" evidence="1">
    <location>
        <begin position="48"/>
        <end position="84"/>
    </location>
</feature>
<evidence type="ECO:0000256" key="1">
    <source>
        <dbReference type="SAM" id="MobiDB-lite"/>
    </source>
</evidence>
<dbReference type="AlphaFoldDB" id="A0A1U7DFC6"/>
<dbReference type="InterPro" id="IPR003615">
    <property type="entry name" value="HNH_nuc"/>
</dbReference>
<dbReference type="InterPro" id="IPR044930">
    <property type="entry name" value="Homing_endonuclease_His-Me"/>
</dbReference>
<dbReference type="GO" id="GO:0004519">
    <property type="term" value="F:endonuclease activity"/>
    <property type="evidence" value="ECO:0007669"/>
    <property type="project" value="InterPro"/>
</dbReference>
<dbReference type="Gene3D" id="3.90.75.10">
    <property type="entry name" value="Homing Intron 3 (I-ppo) Encoded Endonuclease, Chain A"/>
    <property type="match status" value="1"/>
</dbReference>
<sequence>MKVFGSVVSAHRFSYELHKGTIPDGLEILHSCDVKHCVNPDHLRAGSHAENMAEAAERGRMRSGADHPQFGKLQQRPKQAKPVRVLGKDYESIKAAERALGLGGGTVRYWLNHNPYRAQLIEKGR</sequence>
<evidence type="ECO:0000313" key="4">
    <source>
        <dbReference type="Proteomes" id="UP000187266"/>
    </source>
</evidence>
<dbReference type="STRING" id="1267768.BV394_02040"/>
<proteinExistence type="predicted"/>
<evidence type="ECO:0000259" key="2">
    <source>
        <dbReference type="Pfam" id="PF13392"/>
    </source>
</evidence>
<dbReference type="InterPro" id="IPR044925">
    <property type="entry name" value="His-Me_finger_sf"/>
</dbReference>
<protein>
    <recommendedName>
        <fullName evidence="2">HNH nuclease domain-containing protein</fullName>
    </recommendedName>
</protein>
<name>A0A1U7DFC6_9RHOB</name>
<dbReference type="SUPFAM" id="SSF64496">
    <property type="entry name" value="DNA-binding domain of intron-encoded endonucleases"/>
    <property type="match status" value="1"/>
</dbReference>
<evidence type="ECO:0000313" key="3">
    <source>
        <dbReference type="EMBL" id="APX88661.1"/>
    </source>
</evidence>
<feature type="domain" description="HNH nuclease" evidence="2">
    <location>
        <begin position="10"/>
        <end position="52"/>
    </location>
</feature>
<dbReference type="SUPFAM" id="SSF54060">
    <property type="entry name" value="His-Me finger endonucleases"/>
    <property type="match status" value="1"/>
</dbReference>
<reference evidence="3 4" key="1">
    <citation type="submission" date="2017-01" db="EMBL/GenBank/DDBJ databases">
        <title>Genomic analysis of Xuhuaishuia manganoxidans DY6-4.</title>
        <authorList>
            <person name="Wang X."/>
        </authorList>
    </citation>
    <scope>NUCLEOTIDE SEQUENCE [LARGE SCALE GENOMIC DNA]</scope>
    <source>
        <strain evidence="3 4">DY6-4</strain>
    </source>
</reference>
<gene>
    <name evidence="3" type="ORF">BV394_02040</name>
</gene>
<organism evidence="3 4">
    <name type="scientific">Brevirhabdus pacifica</name>
    <dbReference type="NCBI Taxonomy" id="1267768"/>
    <lineage>
        <taxon>Bacteria</taxon>
        <taxon>Pseudomonadati</taxon>
        <taxon>Pseudomonadota</taxon>
        <taxon>Alphaproteobacteria</taxon>
        <taxon>Rhodobacterales</taxon>
        <taxon>Paracoccaceae</taxon>
        <taxon>Brevirhabdus</taxon>
    </lineage>
</organism>
<accession>A0A1U7DFC6</accession>
<dbReference type="Proteomes" id="UP000187266">
    <property type="component" value="Chromosome"/>
</dbReference>
<keyword evidence="4" id="KW-1185">Reference proteome</keyword>
<feature type="compositionally biased region" description="Basic and acidic residues" evidence="1">
    <location>
        <begin position="55"/>
        <end position="65"/>
    </location>
</feature>
<dbReference type="EMBL" id="CP019124">
    <property type="protein sequence ID" value="APX88661.1"/>
    <property type="molecule type" value="Genomic_DNA"/>
</dbReference>